<keyword evidence="1" id="KW-0472">Membrane</keyword>
<feature type="transmembrane region" description="Helical" evidence="1">
    <location>
        <begin position="12"/>
        <end position="39"/>
    </location>
</feature>
<dbReference type="Proteomes" id="UP000312032">
    <property type="component" value="Unassembled WGS sequence"/>
</dbReference>
<protein>
    <submittedName>
        <fullName evidence="2">Uncharacterized protein</fullName>
    </submittedName>
</protein>
<proteinExistence type="predicted"/>
<evidence type="ECO:0000313" key="3">
    <source>
        <dbReference type="Proteomes" id="UP000312032"/>
    </source>
</evidence>
<sequence>MDNQRLKAGDIAGALAVMALTTIPYFLIVVCAVVLIPAGEWRWDLSFFSLVCTVLTLPGALILVEKLAGGIAASPYLPTSSAKLRNGVELVLLFIGTVIITDFLARPLSVAVVASALYMALGYLISRLLRRVDATNASPEESAEA</sequence>
<gene>
    <name evidence="2" type="ORF">FHE74_06955</name>
</gene>
<keyword evidence="3" id="KW-1185">Reference proteome</keyword>
<evidence type="ECO:0000256" key="1">
    <source>
        <dbReference type="SAM" id="Phobius"/>
    </source>
</evidence>
<keyword evidence="1" id="KW-1133">Transmembrane helix</keyword>
<accession>A0A5C4U3A5</accession>
<dbReference type="AlphaFoldDB" id="A0A5C4U3A5"/>
<reference evidence="2 3" key="1">
    <citation type="submission" date="2019-06" db="EMBL/GenBank/DDBJ databases">
        <authorList>
            <person name="Li J."/>
        </authorList>
    </citation>
    <scope>NUCLEOTIDE SEQUENCE [LARGE SCALE GENOMIC DNA]</scope>
    <source>
        <strain evidence="2 3">LMG 28165</strain>
    </source>
</reference>
<feature type="transmembrane region" description="Helical" evidence="1">
    <location>
        <begin position="84"/>
        <end position="101"/>
    </location>
</feature>
<feature type="transmembrane region" description="Helical" evidence="1">
    <location>
        <begin position="107"/>
        <end position="125"/>
    </location>
</feature>
<dbReference type="EMBL" id="VDHJ01000008">
    <property type="protein sequence ID" value="TNL97397.1"/>
    <property type="molecule type" value="Genomic_DNA"/>
</dbReference>
<feature type="transmembrane region" description="Helical" evidence="1">
    <location>
        <begin position="45"/>
        <end position="64"/>
    </location>
</feature>
<evidence type="ECO:0000313" key="2">
    <source>
        <dbReference type="EMBL" id="TNL97397.1"/>
    </source>
</evidence>
<keyword evidence="1" id="KW-0812">Transmembrane</keyword>
<organism evidence="2 3">
    <name type="scientific">Corynebacterium tapiri</name>
    <dbReference type="NCBI Taxonomy" id="1448266"/>
    <lineage>
        <taxon>Bacteria</taxon>
        <taxon>Bacillati</taxon>
        <taxon>Actinomycetota</taxon>
        <taxon>Actinomycetes</taxon>
        <taxon>Mycobacteriales</taxon>
        <taxon>Corynebacteriaceae</taxon>
        <taxon>Corynebacterium</taxon>
    </lineage>
</organism>
<name>A0A5C4U3A5_9CORY</name>
<dbReference type="RefSeq" id="WP_139465778.1">
    <property type="nucleotide sequence ID" value="NZ_VDHJ01000008.1"/>
</dbReference>
<comment type="caution">
    <text evidence="2">The sequence shown here is derived from an EMBL/GenBank/DDBJ whole genome shotgun (WGS) entry which is preliminary data.</text>
</comment>